<feature type="binding site" evidence="3">
    <location>
        <begin position="103"/>
        <end position="104"/>
    </location>
    <ligand>
        <name>FAD</name>
        <dbReference type="ChEBI" id="CHEBI:57692"/>
    </ligand>
</feature>
<dbReference type="PANTHER" id="PTHR10742">
    <property type="entry name" value="FLAVIN MONOAMINE OXIDASE"/>
    <property type="match status" value="1"/>
</dbReference>
<feature type="compositionally biased region" description="Basic and acidic residues" evidence="5">
    <location>
        <begin position="519"/>
        <end position="539"/>
    </location>
</feature>
<feature type="domain" description="Amine oxidase" evidence="6">
    <location>
        <begin position="81"/>
        <end position="509"/>
    </location>
</feature>
<evidence type="ECO:0000256" key="1">
    <source>
        <dbReference type="ARBA" id="ARBA00001974"/>
    </source>
</evidence>
<dbReference type="SUPFAM" id="SSF51905">
    <property type="entry name" value="FAD/NAD(P)-binding domain"/>
    <property type="match status" value="1"/>
</dbReference>
<dbReference type="Pfam" id="PF01593">
    <property type="entry name" value="Amino_oxidase"/>
    <property type="match status" value="1"/>
</dbReference>
<comment type="similarity">
    <text evidence="4">Belongs to the flavin monoamine oxidase family.</text>
</comment>
<dbReference type="PANTHER" id="PTHR10742:SF410">
    <property type="entry name" value="LYSINE-SPECIFIC HISTONE DEMETHYLASE 2"/>
    <property type="match status" value="1"/>
</dbReference>
<dbReference type="SUPFAM" id="SSF54373">
    <property type="entry name" value="FAD-linked reductases, C-terminal domain"/>
    <property type="match status" value="1"/>
</dbReference>
<comment type="caution">
    <text evidence="7">The sequence shown here is derived from an EMBL/GenBank/DDBJ whole genome shotgun (WGS) entry which is preliminary data.</text>
</comment>
<proteinExistence type="inferred from homology"/>
<dbReference type="GO" id="GO:0008131">
    <property type="term" value="F:primary methylamine oxidase activity"/>
    <property type="evidence" value="ECO:0007669"/>
    <property type="project" value="UniProtKB-ARBA"/>
</dbReference>
<organism evidence="7 8">
    <name type="scientific">Elysia crispata</name>
    <name type="common">lettuce slug</name>
    <dbReference type="NCBI Taxonomy" id="231223"/>
    <lineage>
        <taxon>Eukaryota</taxon>
        <taxon>Metazoa</taxon>
        <taxon>Spiralia</taxon>
        <taxon>Lophotrochozoa</taxon>
        <taxon>Mollusca</taxon>
        <taxon>Gastropoda</taxon>
        <taxon>Heterobranchia</taxon>
        <taxon>Euthyneura</taxon>
        <taxon>Panpulmonata</taxon>
        <taxon>Sacoglossa</taxon>
        <taxon>Placobranchoidea</taxon>
        <taxon>Plakobranchidae</taxon>
        <taxon>Elysia</taxon>
    </lineage>
</organism>
<dbReference type="PRINTS" id="PR00757">
    <property type="entry name" value="AMINEOXDASEF"/>
</dbReference>
<evidence type="ECO:0000313" key="7">
    <source>
        <dbReference type="EMBL" id="KAK3769700.1"/>
    </source>
</evidence>
<keyword evidence="4" id="KW-0274">FAD</keyword>
<protein>
    <recommendedName>
        <fullName evidence="4">Amine oxidase</fullName>
        <ecNumber evidence="4">1.4.3.-</ecNumber>
    </recommendedName>
</protein>
<dbReference type="EMBL" id="JAWDGP010003892">
    <property type="protein sequence ID" value="KAK3769700.1"/>
    <property type="molecule type" value="Genomic_DNA"/>
</dbReference>
<name>A0AAE0ZI40_9GAST</name>
<keyword evidence="4" id="KW-0285">Flavoprotein</keyword>
<reference evidence="7" key="1">
    <citation type="journal article" date="2023" name="G3 (Bethesda)">
        <title>A reference genome for the long-term kleptoplast-retaining sea slug Elysia crispata morphotype clarki.</title>
        <authorList>
            <person name="Eastman K.E."/>
            <person name="Pendleton A.L."/>
            <person name="Shaikh M.A."/>
            <person name="Suttiyut T."/>
            <person name="Ogas R."/>
            <person name="Tomko P."/>
            <person name="Gavelis G."/>
            <person name="Widhalm J.R."/>
            <person name="Wisecaver J.H."/>
        </authorList>
    </citation>
    <scope>NUCLEOTIDE SEQUENCE</scope>
    <source>
        <strain evidence="7">ECLA1</strain>
    </source>
</reference>
<dbReference type="InterPro" id="IPR002937">
    <property type="entry name" value="Amino_oxidase"/>
</dbReference>
<dbReference type="InterPro" id="IPR001613">
    <property type="entry name" value="Flavin_amine_oxidase"/>
</dbReference>
<dbReference type="Gene3D" id="3.90.660.10">
    <property type="match status" value="1"/>
</dbReference>
<dbReference type="InterPro" id="IPR036188">
    <property type="entry name" value="FAD/NAD-bd_sf"/>
</dbReference>
<dbReference type="Gene3D" id="3.50.50.60">
    <property type="entry name" value="FAD/NAD(P)-binding domain"/>
    <property type="match status" value="1"/>
</dbReference>
<evidence type="ECO:0000256" key="2">
    <source>
        <dbReference type="ARBA" id="ARBA00023002"/>
    </source>
</evidence>
<accession>A0AAE0ZI40</accession>
<evidence type="ECO:0000259" key="6">
    <source>
        <dbReference type="Pfam" id="PF01593"/>
    </source>
</evidence>
<feature type="binding site" evidence="3">
    <location>
        <position position="398"/>
    </location>
    <ligand>
        <name>substrate</name>
    </ligand>
</feature>
<evidence type="ECO:0000313" key="8">
    <source>
        <dbReference type="Proteomes" id="UP001283361"/>
    </source>
</evidence>
<evidence type="ECO:0000256" key="5">
    <source>
        <dbReference type="SAM" id="MobiDB-lite"/>
    </source>
</evidence>
<dbReference type="Proteomes" id="UP001283361">
    <property type="component" value="Unassembled WGS sequence"/>
</dbReference>
<keyword evidence="2 4" id="KW-0560">Oxidoreductase</keyword>
<sequence length="588" mass="64976">MFLHSAFAVEKSVCHKLCLAPEDSLTMKFSIILFLILCIVHCFDGNESFEDKKNKFVGDEEKDFNKKFALPKDVVVIGAGMAGLAAARRLTTDKTNFTVNIYEARRERFGGRVWTDKLANPRAKGPEVDLGAFSLTAAGKNNPLFELAADLGLKSVSLGELQLLIPWEKRVVIGTDLDTVFSETSKILELAMNESKASKIEMSVREAVDAVISNGKVQLSDSASSYLIQSSRPYLLDYSGKYPQSFQLGFAHKKVLLDGMGELTDRLLSGDLDEPPLHLGLNKAARQIKIDKKRNKVVVRFTDGSQVIADAVVVAVPLSIISSGDLQFEPFLPKAYYEAAKEMGITWENRVIVEFDHAFWPQEIGMFVRAVQAEEEMGHLQVWFNINQIVGVPALSGYLGGKAAEAFEKLSDEEAEKAVLSVLLEMFGESLLSQGGKVVRLQRSAWISDSWSKGAATYPKVGSSPSMWDIFAEPICPGVYFAGEHTSFVDHGTVHGAYVSGLRAASQIMGDLCEQKRLEQEERERKQREAEMAKKEKETSGTGTIERSVCRQRKEKISINIIGSPIPAAFHLLTKKQTPTQAKSHIDT</sequence>
<gene>
    <name evidence="7" type="ORF">RRG08_004950</name>
</gene>
<dbReference type="AlphaFoldDB" id="A0AAE0ZI40"/>
<comment type="cofactor">
    <cofactor evidence="1 4">
        <name>FAD</name>
        <dbReference type="ChEBI" id="CHEBI:57692"/>
    </cofactor>
</comment>
<dbReference type="InterPro" id="IPR050281">
    <property type="entry name" value="Flavin_monoamine_oxidase"/>
</dbReference>
<feature type="region of interest" description="Disordered" evidence="5">
    <location>
        <begin position="519"/>
        <end position="549"/>
    </location>
</feature>
<evidence type="ECO:0000256" key="3">
    <source>
        <dbReference type="PIRSR" id="PIRSR601613-1"/>
    </source>
</evidence>
<evidence type="ECO:0000256" key="4">
    <source>
        <dbReference type="RuleBase" id="RU362067"/>
    </source>
</evidence>
<keyword evidence="8" id="KW-1185">Reference proteome</keyword>
<dbReference type="EC" id="1.4.3.-" evidence="4"/>